<evidence type="ECO:0000313" key="10">
    <source>
        <dbReference type="EMBL" id="SHN08934.1"/>
    </source>
</evidence>
<keyword evidence="4" id="KW-1003">Cell membrane</keyword>
<name>A0A1M7NXR2_9HYPH</name>
<dbReference type="SUPFAM" id="SSF161098">
    <property type="entry name" value="MetI-like"/>
    <property type="match status" value="1"/>
</dbReference>
<proteinExistence type="inferred from homology"/>
<dbReference type="STRING" id="735517.SAMN05444272_4039"/>
<feature type="transmembrane region" description="Helical" evidence="8">
    <location>
        <begin position="77"/>
        <end position="96"/>
    </location>
</feature>
<organism evidence="10 11">
    <name type="scientific">Roseibium suaedae</name>
    <dbReference type="NCBI Taxonomy" id="735517"/>
    <lineage>
        <taxon>Bacteria</taxon>
        <taxon>Pseudomonadati</taxon>
        <taxon>Pseudomonadota</taxon>
        <taxon>Alphaproteobacteria</taxon>
        <taxon>Hyphomicrobiales</taxon>
        <taxon>Stappiaceae</taxon>
        <taxon>Roseibium</taxon>
    </lineage>
</organism>
<evidence type="ECO:0000256" key="5">
    <source>
        <dbReference type="ARBA" id="ARBA00022692"/>
    </source>
</evidence>
<dbReference type="RefSeq" id="WP_073015144.1">
    <property type="nucleotide sequence ID" value="NZ_FRBW01000005.1"/>
</dbReference>
<sequence length="291" mass="31181">MRAAQPARWRETAGLLLLLLPGLGLIVLFIGTVISMAVAQSVGYFNFSGPSGFTLDFWHKQLTSPILRTSVLYSLKIATISAILSVALAYPLALWLRKPFPGSGAISALLKAPMMVPGLVAAFLLVNVIAFHGIINETLLGLGITSKPLRMQNDRFGFAVIFLQVWKQLPFALLLLSAAVQSIHDDLLNAARDLGAGALARFRKIVLPLTLKSMQAALIIIFIGAAGDYSFQVVAGPTRSSSLAQHMYTVQREFGQWNEAAVVAIVLMAIALTGSILLAAASQLAVSWGKK</sequence>
<feature type="transmembrane region" description="Helical" evidence="8">
    <location>
        <begin position="260"/>
        <end position="281"/>
    </location>
</feature>
<keyword evidence="6 8" id="KW-1133">Transmembrane helix</keyword>
<feature type="transmembrane region" description="Helical" evidence="8">
    <location>
        <begin position="155"/>
        <end position="176"/>
    </location>
</feature>
<evidence type="ECO:0000256" key="8">
    <source>
        <dbReference type="RuleBase" id="RU363032"/>
    </source>
</evidence>
<evidence type="ECO:0000259" key="9">
    <source>
        <dbReference type="PROSITE" id="PS50928"/>
    </source>
</evidence>
<comment type="subcellular location">
    <subcellularLocation>
        <location evidence="1 8">Cell membrane</location>
        <topology evidence="1 8">Multi-pass membrane protein</topology>
    </subcellularLocation>
</comment>
<dbReference type="EMBL" id="FRBW01000005">
    <property type="protein sequence ID" value="SHN08934.1"/>
    <property type="molecule type" value="Genomic_DNA"/>
</dbReference>
<dbReference type="GO" id="GO:0005886">
    <property type="term" value="C:plasma membrane"/>
    <property type="evidence" value="ECO:0007669"/>
    <property type="project" value="UniProtKB-SubCell"/>
</dbReference>
<dbReference type="CDD" id="cd06261">
    <property type="entry name" value="TM_PBP2"/>
    <property type="match status" value="1"/>
</dbReference>
<keyword evidence="7 8" id="KW-0472">Membrane</keyword>
<evidence type="ECO:0000256" key="6">
    <source>
        <dbReference type="ARBA" id="ARBA00022989"/>
    </source>
</evidence>
<evidence type="ECO:0000256" key="1">
    <source>
        <dbReference type="ARBA" id="ARBA00004651"/>
    </source>
</evidence>
<feature type="domain" description="ABC transmembrane type-1" evidence="9">
    <location>
        <begin position="71"/>
        <end position="278"/>
    </location>
</feature>
<evidence type="ECO:0000313" key="11">
    <source>
        <dbReference type="Proteomes" id="UP000186002"/>
    </source>
</evidence>
<feature type="transmembrane region" description="Helical" evidence="8">
    <location>
        <begin position="209"/>
        <end position="227"/>
    </location>
</feature>
<evidence type="ECO:0000256" key="3">
    <source>
        <dbReference type="ARBA" id="ARBA00022448"/>
    </source>
</evidence>
<feature type="transmembrane region" description="Helical" evidence="8">
    <location>
        <begin position="116"/>
        <end position="135"/>
    </location>
</feature>
<reference evidence="10 11" key="1">
    <citation type="submission" date="2016-11" db="EMBL/GenBank/DDBJ databases">
        <authorList>
            <person name="Jaros S."/>
            <person name="Januszkiewicz K."/>
            <person name="Wedrychowicz H."/>
        </authorList>
    </citation>
    <scope>NUCLEOTIDE SEQUENCE [LARGE SCALE GENOMIC DNA]</scope>
    <source>
        <strain evidence="10 11">DSM 22153</strain>
    </source>
</reference>
<protein>
    <submittedName>
        <fullName evidence="10">Putative spermidine/putrescine transport system permease protein</fullName>
    </submittedName>
</protein>
<keyword evidence="5 8" id="KW-0812">Transmembrane</keyword>
<evidence type="ECO:0000256" key="7">
    <source>
        <dbReference type="ARBA" id="ARBA00023136"/>
    </source>
</evidence>
<dbReference type="Pfam" id="PF00528">
    <property type="entry name" value="BPD_transp_1"/>
    <property type="match status" value="1"/>
</dbReference>
<dbReference type="PANTHER" id="PTHR42929">
    <property type="entry name" value="INNER MEMBRANE ABC TRANSPORTER PERMEASE PROTEIN YDCU-RELATED-RELATED"/>
    <property type="match status" value="1"/>
</dbReference>
<dbReference type="AlphaFoldDB" id="A0A1M7NXR2"/>
<gene>
    <name evidence="10" type="ORF">SAMN05444272_4039</name>
</gene>
<dbReference type="Proteomes" id="UP000186002">
    <property type="component" value="Unassembled WGS sequence"/>
</dbReference>
<dbReference type="InterPro" id="IPR035906">
    <property type="entry name" value="MetI-like_sf"/>
</dbReference>
<dbReference type="PROSITE" id="PS50928">
    <property type="entry name" value="ABC_TM1"/>
    <property type="match status" value="1"/>
</dbReference>
<dbReference type="InterPro" id="IPR000515">
    <property type="entry name" value="MetI-like"/>
</dbReference>
<keyword evidence="3 8" id="KW-0813">Transport</keyword>
<dbReference type="OrthoDB" id="9808619at2"/>
<evidence type="ECO:0000256" key="2">
    <source>
        <dbReference type="ARBA" id="ARBA00007069"/>
    </source>
</evidence>
<dbReference type="Gene3D" id="1.10.3720.10">
    <property type="entry name" value="MetI-like"/>
    <property type="match status" value="1"/>
</dbReference>
<dbReference type="PANTHER" id="PTHR42929:SF1">
    <property type="entry name" value="INNER MEMBRANE ABC TRANSPORTER PERMEASE PROTEIN YDCU-RELATED"/>
    <property type="match status" value="1"/>
</dbReference>
<accession>A0A1M7NXR2</accession>
<comment type="similarity">
    <text evidence="2">Belongs to the binding-protein-dependent transport system permease family. CysTW subfamily.</text>
</comment>
<dbReference type="GO" id="GO:0055085">
    <property type="term" value="P:transmembrane transport"/>
    <property type="evidence" value="ECO:0007669"/>
    <property type="project" value="InterPro"/>
</dbReference>
<evidence type="ECO:0000256" key="4">
    <source>
        <dbReference type="ARBA" id="ARBA00022475"/>
    </source>
</evidence>
<keyword evidence="11" id="KW-1185">Reference proteome</keyword>